<evidence type="ECO:0008006" key="4">
    <source>
        <dbReference type="Google" id="ProtNLM"/>
    </source>
</evidence>
<evidence type="ECO:0000256" key="1">
    <source>
        <dbReference type="ARBA" id="ARBA00023186"/>
    </source>
</evidence>
<dbReference type="GO" id="GO:0042803">
    <property type="term" value="F:protein homodimerization activity"/>
    <property type="evidence" value="ECO:0007669"/>
    <property type="project" value="InterPro"/>
</dbReference>
<dbReference type="GO" id="GO:0051087">
    <property type="term" value="F:protein-folding chaperone binding"/>
    <property type="evidence" value="ECO:0007669"/>
    <property type="project" value="InterPro"/>
</dbReference>
<proteinExistence type="predicted"/>
<dbReference type="RefSeq" id="WP_197002485.1">
    <property type="nucleotide sequence ID" value="NZ_BONS01000003.1"/>
</dbReference>
<sequence length="204" mass="20367">MSPSSLRAIAAGVAAFVAVLTGILAGLTGGGEQCTTVMTAENRPGEIGPLKHEDTSCEPDGFAPVPAVAGFVGAAVAGGVVLVVTAFVRPPAAVAVPSVAVDNGRVAALEVERDTLVKTCVYVRDRANSKAIADRLGWALSEVGVATVSPVGVPFDPAQHEAGGSAASPDPGKAGLIAAVEVPGYSDRGSVLRAPVVTVYRDGQ</sequence>
<keyword evidence="1" id="KW-0143">Chaperone</keyword>
<reference evidence="2" key="1">
    <citation type="submission" date="2020-11" db="EMBL/GenBank/DDBJ databases">
        <title>Sequencing the genomes of 1000 actinobacteria strains.</title>
        <authorList>
            <person name="Klenk H.-P."/>
        </authorList>
    </citation>
    <scope>NUCLEOTIDE SEQUENCE</scope>
    <source>
        <strain evidence="2">DSM 45356</strain>
    </source>
</reference>
<dbReference type="SUPFAM" id="SSF51064">
    <property type="entry name" value="Head domain of nucleotide exchange factor GrpE"/>
    <property type="match status" value="1"/>
</dbReference>
<dbReference type="Pfam" id="PF01025">
    <property type="entry name" value="GrpE"/>
    <property type="match status" value="1"/>
</dbReference>
<evidence type="ECO:0000313" key="3">
    <source>
        <dbReference type="Proteomes" id="UP000622552"/>
    </source>
</evidence>
<dbReference type="EMBL" id="JADOUF010000001">
    <property type="protein sequence ID" value="MBG6135371.1"/>
    <property type="molecule type" value="Genomic_DNA"/>
</dbReference>
<evidence type="ECO:0000313" key="2">
    <source>
        <dbReference type="EMBL" id="MBG6135371.1"/>
    </source>
</evidence>
<dbReference type="GO" id="GO:0000774">
    <property type="term" value="F:adenyl-nucleotide exchange factor activity"/>
    <property type="evidence" value="ECO:0007669"/>
    <property type="project" value="InterPro"/>
</dbReference>
<gene>
    <name evidence="2" type="ORF">IW245_001565</name>
</gene>
<accession>A0A8J7GD02</accession>
<dbReference type="AlphaFoldDB" id="A0A8J7GD02"/>
<organism evidence="2 3">
    <name type="scientific">Longispora fulva</name>
    <dbReference type="NCBI Taxonomy" id="619741"/>
    <lineage>
        <taxon>Bacteria</taxon>
        <taxon>Bacillati</taxon>
        <taxon>Actinomycetota</taxon>
        <taxon>Actinomycetes</taxon>
        <taxon>Micromonosporales</taxon>
        <taxon>Micromonosporaceae</taxon>
        <taxon>Longispora</taxon>
    </lineage>
</organism>
<dbReference type="InterPro" id="IPR000740">
    <property type="entry name" value="GrpE"/>
</dbReference>
<dbReference type="Proteomes" id="UP000622552">
    <property type="component" value="Unassembled WGS sequence"/>
</dbReference>
<keyword evidence="3" id="KW-1185">Reference proteome</keyword>
<comment type="caution">
    <text evidence="2">The sequence shown here is derived from an EMBL/GenBank/DDBJ whole genome shotgun (WGS) entry which is preliminary data.</text>
</comment>
<dbReference type="GO" id="GO:0006457">
    <property type="term" value="P:protein folding"/>
    <property type="evidence" value="ECO:0007669"/>
    <property type="project" value="InterPro"/>
</dbReference>
<dbReference type="InterPro" id="IPR009012">
    <property type="entry name" value="GrpE_head"/>
</dbReference>
<protein>
    <recommendedName>
        <fullName evidence="4">GrpE protein</fullName>
    </recommendedName>
</protein>
<dbReference type="Gene3D" id="2.30.22.10">
    <property type="entry name" value="Head domain of nucleotide exchange factor GrpE"/>
    <property type="match status" value="1"/>
</dbReference>
<name>A0A8J7GD02_9ACTN</name>